<accession>B2YI65</accession>
<reference evidence="1" key="1">
    <citation type="journal article" date="2009" name="ISME J.">
        <title>An uncultivated crenarchaeota contains functional bacteriochlorophyll a synthase.</title>
        <authorList>
            <person name="Meng J."/>
            <person name="Wang F."/>
            <person name="Wang F."/>
            <person name="Zheng Y."/>
            <person name="Peng X."/>
            <person name="Zhou H."/>
            <person name="Xiao X."/>
        </authorList>
    </citation>
    <scope>NUCLEOTIDE SEQUENCE</scope>
</reference>
<dbReference type="EMBL" id="EU559699">
    <property type="protein sequence ID" value="ACD50069.1"/>
    <property type="molecule type" value="Genomic_DNA"/>
</dbReference>
<dbReference type="AlphaFoldDB" id="B2YI65"/>
<sequence length="56" mass="6559">MNFVHQEIFYSIKILSKAKRSKQISMDFNQLLTNDAKLLPNSKTYLNNIKNEELGK</sequence>
<name>B2YI65_9CREN</name>
<proteinExistence type="predicted"/>
<protein>
    <submittedName>
        <fullName evidence="1">Uncharacterized protein</fullName>
    </submittedName>
</protein>
<evidence type="ECO:0000313" key="1">
    <source>
        <dbReference type="EMBL" id="ACD50069.1"/>
    </source>
</evidence>
<organism evidence="1">
    <name type="scientific">uncultured crenarchaeote MCG</name>
    <dbReference type="NCBI Taxonomy" id="529375"/>
    <lineage>
        <taxon>Archaea</taxon>
        <taxon>Thermoproteota</taxon>
        <taxon>environmental samples</taxon>
    </lineage>
</organism>